<evidence type="ECO:0000256" key="1">
    <source>
        <dbReference type="ARBA" id="ARBA00005531"/>
    </source>
</evidence>
<gene>
    <name evidence="6" type="ORF">HNR09_001165</name>
</gene>
<dbReference type="CDD" id="cd00831">
    <property type="entry name" value="CHS_like"/>
    <property type="match status" value="1"/>
</dbReference>
<dbReference type="Gene3D" id="3.40.47.10">
    <property type="match status" value="2"/>
</dbReference>
<reference evidence="6 7" key="1">
    <citation type="submission" date="2020-07" db="EMBL/GenBank/DDBJ databases">
        <title>Sequencing the genomes of 1000 actinobacteria strains.</title>
        <authorList>
            <person name="Klenk H.-P."/>
        </authorList>
    </citation>
    <scope>NUCLEOTIDE SEQUENCE [LARGE SCALE GENOMIC DNA]</scope>
    <source>
        <strain evidence="6 7">DSM 15475</strain>
    </source>
</reference>
<keyword evidence="2" id="KW-0808">Transferase</keyword>
<dbReference type="EMBL" id="JACCFY010000001">
    <property type="protein sequence ID" value="NYJ77754.1"/>
    <property type="molecule type" value="Genomic_DNA"/>
</dbReference>
<dbReference type="Pfam" id="PF00195">
    <property type="entry name" value="Chal_sti_synt_N"/>
    <property type="match status" value="1"/>
</dbReference>
<feature type="active site" description="Acyl-thioester intermediate" evidence="3">
    <location>
        <position position="152"/>
    </location>
</feature>
<evidence type="ECO:0000313" key="7">
    <source>
        <dbReference type="Proteomes" id="UP000535437"/>
    </source>
</evidence>
<dbReference type="AlphaFoldDB" id="A0A7Z0GLN3"/>
<evidence type="ECO:0000259" key="5">
    <source>
        <dbReference type="Pfam" id="PF02797"/>
    </source>
</evidence>
<dbReference type="PIRSF" id="PIRSF000451">
    <property type="entry name" value="PKS_III"/>
    <property type="match status" value="1"/>
</dbReference>
<evidence type="ECO:0000256" key="2">
    <source>
        <dbReference type="ARBA" id="ARBA00022679"/>
    </source>
</evidence>
<dbReference type="InterPro" id="IPR001099">
    <property type="entry name" value="Chalcone/stilbene_synt_N"/>
</dbReference>
<dbReference type="InterPro" id="IPR011141">
    <property type="entry name" value="Polyketide_synthase_type-III"/>
</dbReference>
<dbReference type="PANTHER" id="PTHR11877:SF46">
    <property type="entry name" value="TYPE III POLYKETIDE SYNTHASE A"/>
    <property type="match status" value="1"/>
</dbReference>
<accession>A0A7Z0GLN3</accession>
<feature type="domain" description="Chalcone/stilbene synthase C-terminal" evidence="5">
    <location>
        <begin position="235"/>
        <end position="357"/>
    </location>
</feature>
<evidence type="ECO:0000259" key="4">
    <source>
        <dbReference type="Pfam" id="PF00195"/>
    </source>
</evidence>
<comment type="similarity">
    <text evidence="1">Belongs to the thiolase-like superfamily. Chalcone/stilbene synthases family.</text>
</comment>
<dbReference type="RefSeq" id="WP_179541196.1">
    <property type="nucleotide sequence ID" value="NZ_BAAALL010000002.1"/>
</dbReference>
<dbReference type="Pfam" id="PF02797">
    <property type="entry name" value="Chal_sti_synt_C"/>
    <property type="match status" value="1"/>
</dbReference>
<dbReference type="PANTHER" id="PTHR11877">
    <property type="entry name" value="HYDROXYMETHYLGLUTARYL-COA SYNTHASE"/>
    <property type="match status" value="1"/>
</dbReference>
<feature type="domain" description="Chalcone/stilbene synthase N-terminal" evidence="4">
    <location>
        <begin position="2"/>
        <end position="213"/>
    </location>
</feature>
<organism evidence="6 7">
    <name type="scientific">Nesterenkonia xinjiangensis</name>
    <dbReference type="NCBI Taxonomy" id="225327"/>
    <lineage>
        <taxon>Bacteria</taxon>
        <taxon>Bacillati</taxon>
        <taxon>Actinomycetota</taxon>
        <taxon>Actinomycetes</taxon>
        <taxon>Micrococcales</taxon>
        <taxon>Micrococcaceae</taxon>
        <taxon>Nesterenkonia</taxon>
    </lineage>
</organism>
<dbReference type="GO" id="GO:0030639">
    <property type="term" value="P:polyketide biosynthetic process"/>
    <property type="evidence" value="ECO:0007669"/>
    <property type="project" value="TreeGrafter"/>
</dbReference>
<dbReference type="GO" id="GO:0016747">
    <property type="term" value="F:acyltransferase activity, transferring groups other than amino-acyl groups"/>
    <property type="evidence" value="ECO:0007669"/>
    <property type="project" value="InterPro"/>
</dbReference>
<name>A0A7Z0GLN3_9MICC</name>
<evidence type="ECO:0000313" key="6">
    <source>
        <dbReference type="EMBL" id="NYJ77754.1"/>
    </source>
</evidence>
<dbReference type="InterPro" id="IPR016039">
    <property type="entry name" value="Thiolase-like"/>
</dbReference>
<keyword evidence="7" id="KW-1185">Reference proteome</keyword>
<proteinExistence type="inferred from homology"/>
<dbReference type="SUPFAM" id="SSF53901">
    <property type="entry name" value="Thiolase-like"/>
    <property type="match status" value="2"/>
</dbReference>
<protein>
    <submittedName>
        <fullName evidence="6">Putative naringenin-chalcone synthase</fullName>
    </submittedName>
</protein>
<comment type="caution">
    <text evidence="6">The sequence shown here is derived from an EMBL/GenBank/DDBJ whole genome shotgun (WGS) entry which is preliminary data.</text>
</comment>
<dbReference type="InterPro" id="IPR012328">
    <property type="entry name" value="Chalcone/stilbene_synt_C"/>
</dbReference>
<sequence length="360" mass="37712">MPARIISIGTALPETSAPQPDLRAFFAGQPGADRLTRRLIGGAFDASGIETRHTVLEGLAGSPDGVFIAEDGTLLSPTTGVRNDLYRSAAPPLAATAARDALTRGAVAADQITHVITVSCTGFFAPGLDYHLVRDLGLSEDVERTHLGFMGCSAALPALRLASQIAEGRPRAVVLVVCLELCSLHVRETSDPEQVVAASVFADGAAAALVTAGDIPGDPGGLVLDRFATALTREGESDMSWTIGDHGFQMTLSAEVPRIIGREIRDAVDRFLGDDPPPGIWAVHPGGRSVLDRVETGLGLEPAALHASRAVLRDCGNMSSATILFILRRLLEDPAVEGPIAALAFGPGLTVESALMHRKR</sequence>
<evidence type="ECO:0000256" key="3">
    <source>
        <dbReference type="PIRSR" id="PIRSR000451-1"/>
    </source>
</evidence>
<dbReference type="Proteomes" id="UP000535437">
    <property type="component" value="Unassembled WGS sequence"/>
</dbReference>